<evidence type="ECO:0000256" key="1">
    <source>
        <dbReference type="ARBA" id="ARBA00004377"/>
    </source>
</evidence>
<dbReference type="AlphaFoldDB" id="A0A4Y4F1E5"/>
<evidence type="ECO:0000256" key="12">
    <source>
        <dbReference type="SAM" id="Phobius"/>
    </source>
</evidence>
<keyword evidence="6 12" id="KW-0812">Transmembrane</keyword>
<evidence type="ECO:0000313" key="14">
    <source>
        <dbReference type="EMBL" id="GED23206.1"/>
    </source>
</evidence>
<evidence type="ECO:0000256" key="10">
    <source>
        <dbReference type="ARBA" id="ARBA00030775"/>
    </source>
</evidence>
<reference evidence="14 15" key="1">
    <citation type="submission" date="2019-06" db="EMBL/GenBank/DDBJ databases">
        <title>Whole genome shotgun sequence of Halomonas halmophila NBRC 15537.</title>
        <authorList>
            <person name="Hosoyama A."/>
            <person name="Uohara A."/>
            <person name="Ohji S."/>
            <person name="Ichikawa N."/>
        </authorList>
    </citation>
    <scope>NUCLEOTIDE SEQUENCE [LARGE SCALE GENOMIC DNA]</scope>
    <source>
        <strain evidence="14 15">NBRC 15537</strain>
    </source>
</reference>
<comment type="caution">
    <text evidence="14">The sequence shown here is derived from an EMBL/GenBank/DDBJ whole genome shotgun (WGS) entry which is preliminary data.</text>
</comment>
<evidence type="ECO:0000256" key="2">
    <source>
        <dbReference type="ARBA" id="ARBA00021549"/>
    </source>
</evidence>
<comment type="similarity">
    <text evidence="9">Belongs to the GSP H family.</text>
</comment>
<evidence type="ECO:0000313" key="15">
    <source>
        <dbReference type="Proteomes" id="UP000319812"/>
    </source>
</evidence>
<dbReference type="Gene3D" id="3.55.40.10">
    <property type="entry name" value="minor pseudopilin epsh domain"/>
    <property type="match status" value="1"/>
</dbReference>
<dbReference type="InterPro" id="IPR012902">
    <property type="entry name" value="N_methyl_site"/>
</dbReference>
<protein>
    <recommendedName>
        <fullName evidence="2">Type II secretion system protein H</fullName>
    </recommendedName>
    <alternativeName>
        <fullName evidence="10">General secretion pathway protein H</fullName>
    </alternativeName>
</protein>
<dbReference type="GO" id="GO:0015627">
    <property type="term" value="C:type II protein secretion system complex"/>
    <property type="evidence" value="ECO:0007669"/>
    <property type="project" value="InterPro"/>
</dbReference>
<keyword evidence="8 12" id="KW-0472">Membrane</keyword>
<evidence type="ECO:0000256" key="4">
    <source>
        <dbReference type="ARBA" id="ARBA00022481"/>
    </source>
</evidence>
<keyword evidence="15" id="KW-1185">Reference proteome</keyword>
<evidence type="ECO:0000256" key="5">
    <source>
        <dbReference type="ARBA" id="ARBA00022519"/>
    </source>
</evidence>
<feature type="domain" description="General secretion pathway GspH" evidence="13">
    <location>
        <begin position="67"/>
        <end position="175"/>
    </location>
</feature>
<keyword evidence="7 12" id="KW-1133">Transmembrane helix</keyword>
<dbReference type="OrthoDB" id="6182870at2"/>
<dbReference type="InterPro" id="IPR045584">
    <property type="entry name" value="Pilin-like"/>
</dbReference>
<keyword evidence="4" id="KW-0488">Methylation</keyword>
<dbReference type="GO" id="GO:0015628">
    <property type="term" value="P:protein secretion by the type II secretion system"/>
    <property type="evidence" value="ECO:0007669"/>
    <property type="project" value="InterPro"/>
</dbReference>
<evidence type="ECO:0000256" key="6">
    <source>
        <dbReference type="ARBA" id="ARBA00022692"/>
    </source>
</evidence>
<dbReference type="RefSeq" id="WP_141320682.1">
    <property type="nucleotide sequence ID" value="NZ_BJOC01000030.1"/>
</dbReference>
<organism evidence="14 15">
    <name type="scientific">Halomonas halmophila</name>
    <dbReference type="NCBI Taxonomy" id="252"/>
    <lineage>
        <taxon>Bacteria</taxon>
        <taxon>Pseudomonadati</taxon>
        <taxon>Pseudomonadota</taxon>
        <taxon>Gammaproteobacteria</taxon>
        <taxon>Oceanospirillales</taxon>
        <taxon>Halomonadaceae</taxon>
        <taxon>Halomonas</taxon>
    </lineage>
</organism>
<name>A0A4Y4F1E5_9GAMM</name>
<dbReference type="EMBL" id="BJOC01000030">
    <property type="protein sequence ID" value="GED23206.1"/>
    <property type="molecule type" value="Genomic_DNA"/>
</dbReference>
<evidence type="ECO:0000259" key="13">
    <source>
        <dbReference type="Pfam" id="PF12019"/>
    </source>
</evidence>
<dbReference type="NCBIfam" id="TIGR02532">
    <property type="entry name" value="IV_pilin_GFxxxE"/>
    <property type="match status" value="1"/>
</dbReference>
<keyword evidence="3" id="KW-1003">Cell membrane</keyword>
<gene>
    <name evidence="14" type="primary">fimT</name>
    <name evidence="14" type="ORF">HHA01_21830</name>
</gene>
<sequence length="189" mass="20106">MQRQEDTTSSPAGRQVLPARGPSAGMRQAGVTLLELCLVLSILAITAGWGLPGLSALMARHEVAVEVMRLQDSLATARHTAISRRAIVTVCPSADGSGCGDDWTAPLSILAGEVGQPPAEQTLLGRRRASRLNAITYRQDQRPVRYRPDGRATGHNGTFRLCGRHGEGASLILSNFGRVRVIEDSPAGC</sequence>
<dbReference type="Pfam" id="PF12019">
    <property type="entry name" value="GspH"/>
    <property type="match status" value="1"/>
</dbReference>
<evidence type="ECO:0000256" key="3">
    <source>
        <dbReference type="ARBA" id="ARBA00022475"/>
    </source>
</evidence>
<feature type="region of interest" description="Disordered" evidence="11">
    <location>
        <begin position="1"/>
        <end position="21"/>
    </location>
</feature>
<comment type="subcellular location">
    <subcellularLocation>
        <location evidence="1">Cell inner membrane</location>
        <topology evidence="1">Single-pass membrane protein</topology>
    </subcellularLocation>
</comment>
<dbReference type="Proteomes" id="UP000319812">
    <property type="component" value="Unassembled WGS sequence"/>
</dbReference>
<keyword evidence="5" id="KW-0997">Cell inner membrane</keyword>
<evidence type="ECO:0000256" key="8">
    <source>
        <dbReference type="ARBA" id="ARBA00023136"/>
    </source>
</evidence>
<evidence type="ECO:0000256" key="7">
    <source>
        <dbReference type="ARBA" id="ARBA00022989"/>
    </source>
</evidence>
<dbReference type="SUPFAM" id="SSF54523">
    <property type="entry name" value="Pili subunits"/>
    <property type="match status" value="1"/>
</dbReference>
<evidence type="ECO:0000256" key="11">
    <source>
        <dbReference type="SAM" id="MobiDB-lite"/>
    </source>
</evidence>
<proteinExistence type="inferred from homology"/>
<accession>A0A4Y4F1E5</accession>
<dbReference type="InterPro" id="IPR022346">
    <property type="entry name" value="T2SS_GspH"/>
</dbReference>
<feature type="transmembrane region" description="Helical" evidence="12">
    <location>
        <begin position="29"/>
        <end position="51"/>
    </location>
</feature>
<dbReference type="GO" id="GO:0005886">
    <property type="term" value="C:plasma membrane"/>
    <property type="evidence" value="ECO:0007669"/>
    <property type="project" value="UniProtKB-SubCell"/>
</dbReference>
<evidence type="ECO:0000256" key="9">
    <source>
        <dbReference type="ARBA" id="ARBA00025772"/>
    </source>
</evidence>